<evidence type="ECO:0000313" key="4">
    <source>
        <dbReference type="Proteomes" id="UP000051645"/>
    </source>
</evidence>
<gene>
    <name evidence="2" type="ORF">IV38_GL001902</name>
    <name evidence="3" type="ORF">IV40_GL001935</name>
</gene>
<feature type="transmembrane region" description="Helical" evidence="1">
    <location>
        <begin position="74"/>
        <end position="96"/>
    </location>
</feature>
<dbReference type="PIRSF" id="PIRSF004557">
    <property type="entry name" value="SecY"/>
    <property type="match status" value="1"/>
</dbReference>
<feature type="transmembrane region" description="Helical" evidence="1">
    <location>
        <begin position="199"/>
        <end position="218"/>
    </location>
</feature>
<sequence length="406" mass="45463">MLIWNFHNKGRNKIDKQVKKGLQVTLIVLLVMQLGQQIPIPMLGRTLTLNLLNSNPIVQVFTVATGAQYTKPTLFSIGMGPYMVTMILGSAVQALGVGKKWSMRFRSYVQRTFTVIVATAQAYEMLLYLTSATKKTLPVSVWVSSIIVLVAGAMYVTWLADFNNVHGIGGLGIMIVPGILSGVIRMFSSTNGFTMNWQFYTLMAVITFVFTKVTVFLNRAELRIPIQQVLVDNDFADSYLPIKVLPGGAMPLMFSMFVFLLPETILGRSTNPTIQHLISTWFTYNTPQGIGVYCLVVIALNYLFSYLSLMPHNMAEDLQKSGNYIFGVLPGAQKEKFLSNRMDGMIFVSSLYAIFISATPLVIGLWFQPATIFSFYFTNVFMLIFVLDTVIIQFKAELKSSHYKLV</sequence>
<evidence type="ECO:0000313" key="2">
    <source>
        <dbReference type="EMBL" id="KRN27689.1"/>
    </source>
</evidence>
<organism evidence="3 4">
    <name type="scientific">Lactobacillus selangorensis</name>
    <dbReference type="NCBI Taxonomy" id="81857"/>
    <lineage>
        <taxon>Bacteria</taxon>
        <taxon>Bacillati</taxon>
        <taxon>Bacillota</taxon>
        <taxon>Bacilli</taxon>
        <taxon>Lactobacillales</taxon>
        <taxon>Lactobacillaceae</taxon>
        <taxon>Lactobacillus</taxon>
    </lineage>
</organism>
<dbReference type="PRINTS" id="PR00303">
    <property type="entry name" value="SECYTRNLCASE"/>
</dbReference>
<dbReference type="SUPFAM" id="SSF103491">
    <property type="entry name" value="Preprotein translocase SecY subunit"/>
    <property type="match status" value="1"/>
</dbReference>
<dbReference type="InterPro" id="IPR002208">
    <property type="entry name" value="SecY/SEC61-alpha"/>
</dbReference>
<dbReference type="GO" id="GO:0015031">
    <property type="term" value="P:protein transport"/>
    <property type="evidence" value="ECO:0007669"/>
    <property type="project" value="InterPro"/>
</dbReference>
<evidence type="ECO:0000313" key="3">
    <source>
        <dbReference type="EMBL" id="KRN30346.1"/>
    </source>
</evidence>
<dbReference type="Proteomes" id="UP000051645">
    <property type="component" value="Unassembled WGS sequence"/>
</dbReference>
<keyword evidence="1" id="KW-0812">Transmembrane</keyword>
<keyword evidence="1" id="KW-0472">Membrane</keyword>
<dbReference type="AlphaFoldDB" id="A0A0R2FYL5"/>
<comment type="caution">
    <text evidence="3">The sequence shown here is derived from an EMBL/GenBank/DDBJ whole genome shotgun (WGS) entry which is preliminary data.</text>
</comment>
<evidence type="ECO:0000313" key="5">
    <source>
        <dbReference type="Proteomes" id="UP000051751"/>
    </source>
</evidence>
<feature type="transmembrane region" description="Helical" evidence="1">
    <location>
        <begin position="290"/>
        <end position="309"/>
    </location>
</feature>
<dbReference type="EMBL" id="JQAZ01000007">
    <property type="protein sequence ID" value="KRN30346.1"/>
    <property type="molecule type" value="Genomic_DNA"/>
</dbReference>
<keyword evidence="1" id="KW-1133">Transmembrane helix</keyword>
<dbReference type="InterPro" id="IPR023201">
    <property type="entry name" value="SecY_dom_sf"/>
</dbReference>
<dbReference type="Pfam" id="PF00344">
    <property type="entry name" value="SecY"/>
    <property type="match status" value="1"/>
</dbReference>
<evidence type="ECO:0000256" key="1">
    <source>
        <dbReference type="SAM" id="Phobius"/>
    </source>
</evidence>
<feature type="transmembrane region" description="Helical" evidence="1">
    <location>
        <begin position="373"/>
        <end position="394"/>
    </location>
</feature>
<dbReference type="EMBL" id="JQAT01000006">
    <property type="protein sequence ID" value="KRN27689.1"/>
    <property type="molecule type" value="Genomic_DNA"/>
</dbReference>
<dbReference type="GO" id="GO:0016020">
    <property type="term" value="C:membrane"/>
    <property type="evidence" value="ECO:0007669"/>
    <property type="project" value="InterPro"/>
</dbReference>
<dbReference type="Proteomes" id="UP000051751">
    <property type="component" value="Unassembled WGS sequence"/>
</dbReference>
<dbReference type="OrthoDB" id="2055747at2"/>
<feature type="transmembrane region" description="Helical" evidence="1">
    <location>
        <begin position="141"/>
        <end position="160"/>
    </location>
</feature>
<dbReference type="RefSeq" id="WP_057770856.1">
    <property type="nucleotide sequence ID" value="NZ_JQAT01000006.1"/>
</dbReference>
<feature type="transmembrane region" description="Helical" evidence="1">
    <location>
        <begin position="21"/>
        <end position="40"/>
    </location>
</feature>
<proteinExistence type="predicted"/>
<dbReference type="Gene3D" id="1.10.3370.10">
    <property type="entry name" value="SecY subunit domain"/>
    <property type="match status" value="1"/>
</dbReference>
<name>A0A0R2FYL5_9LACO</name>
<dbReference type="PATRIC" id="fig|81857.3.peg.1927"/>
<protein>
    <submittedName>
        <fullName evidence="3">Preprotein translocase subunit SecY</fullName>
    </submittedName>
</protein>
<reference evidence="4 5" key="1">
    <citation type="journal article" date="2015" name="Genome Announc.">
        <title>Expanding the biotechnology potential of lactobacilli through comparative genomics of 213 strains and associated genera.</title>
        <authorList>
            <person name="Sun Z."/>
            <person name="Harris H.M."/>
            <person name="McCann A."/>
            <person name="Guo C."/>
            <person name="Argimon S."/>
            <person name="Zhang W."/>
            <person name="Yang X."/>
            <person name="Jeffery I.B."/>
            <person name="Cooney J.C."/>
            <person name="Kagawa T.F."/>
            <person name="Liu W."/>
            <person name="Song Y."/>
            <person name="Salvetti E."/>
            <person name="Wrobel A."/>
            <person name="Rasinkangas P."/>
            <person name="Parkhill J."/>
            <person name="Rea M.C."/>
            <person name="O'Sullivan O."/>
            <person name="Ritari J."/>
            <person name="Douillard F.P."/>
            <person name="Paul Ross R."/>
            <person name="Yang R."/>
            <person name="Briner A.E."/>
            <person name="Felis G.E."/>
            <person name="de Vos W.M."/>
            <person name="Barrangou R."/>
            <person name="Klaenhammer T.R."/>
            <person name="Caufield P.W."/>
            <person name="Cui Y."/>
            <person name="Zhang H."/>
            <person name="O'Toole P.W."/>
        </authorList>
    </citation>
    <scope>NUCLEOTIDE SEQUENCE [LARGE SCALE GENOMIC DNA]</scope>
    <source>
        <strain evidence="2 5">ATCC BAA-66</strain>
        <strain evidence="3 4">DSM 13344</strain>
    </source>
</reference>
<dbReference type="STRING" id="81857.IV38_GL001902"/>
<feature type="transmembrane region" description="Helical" evidence="1">
    <location>
        <begin position="344"/>
        <end position="367"/>
    </location>
</feature>
<feature type="transmembrane region" description="Helical" evidence="1">
    <location>
        <begin position="167"/>
        <end position="187"/>
    </location>
</feature>
<feature type="transmembrane region" description="Helical" evidence="1">
    <location>
        <begin position="239"/>
        <end position="261"/>
    </location>
</feature>
<keyword evidence="4" id="KW-1185">Reference proteome</keyword>
<accession>A0A0R2FYL5</accession>